<reference evidence="2" key="1">
    <citation type="journal article" date="2020" name="Phytopathology">
        <title>Genome Sequence Resources of Colletotrichum truncatum, C. plurivorum, C. musicola, and C. sojae: Four Species Pathogenic to Soybean (Glycine max).</title>
        <authorList>
            <person name="Rogerio F."/>
            <person name="Boufleur T.R."/>
            <person name="Ciampi-Guillardi M."/>
            <person name="Sukno S.A."/>
            <person name="Thon M.R."/>
            <person name="Massola Junior N.S."/>
            <person name="Baroncelli R."/>
        </authorList>
    </citation>
    <scope>NUCLEOTIDE SEQUENCE</scope>
    <source>
        <strain evidence="2">LFN00145</strain>
    </source>
</reference>
<protein>
    <submittedName>
        <fullName evidence="2">Uncharacterized protein</fullName>
    </submittedName>
</protein>
<proteinExistence type="predicted"/>
<feature type="compositionally biased region" description="Polar residues" evidence="1">
    <location>
        <begin position="37"/>
        <end position="50"/>
    </location>
</feature>
<organism evidence="2 3">
    <name type="scientific">Colletotrichum plurivorum</name>
    <dbReference type="NCBI Taxonomy" id="2175906"/>
    <lineage>
        <taxon>Eukaryota</taxon>
        <taxon>Fungi</taxon>
        <taxon>Dikarya</taxon>
        <taxon>Ascomycota</taxon>
        <taxon>Pezizomycotina</taxon>
        <taxon>Sordariomycetes</taxon>
        <taxon>Hypocreomycetidae</taxon>
        <taxon>Glomerellales</taxon>
        <taxon>Glomerellaceae</taxon>
        <taxon>Colletotrichum</taxon>
        <taxon>Colletotrichum orchidearum species complex</taxon>
    </lineage>
</organism>
<evidence type="ECO:0000313" key="3">
    <source>
        <dbReference type="Proteomes" id="UP000654918"/>
    </source>
</evidence>
<dbReference type="Proteomes" id="UP000654918">
    <property type="component" value="Unassembled WGS sequence"/>
</dbReference>
<sequence length="124" mass="13644">MEIELLPLPYSLSKAPPLVPRLPRPHPLVPKPEIEMTNDSSRNLATSNEQQDVKMNYKVDPGPILGGVLIPDQIDKISISSRVPWGGLWLLPALGYEVENSSAALDKWLMKGKSLALSGLHKPM</sequence>
<evidence type="ECO:0000313" key="2">
    <source>
        <dbReference type="EMBL" id="KAF6834462.1"/>
    </source>
</evidence>
<keyword evidence="3" id="KW-1185">Reference proteome</keyword>
<feature type="compositionally biased region" description="Pro residues" evidence="1">
    <location>
        <begin position="21"/>
        <end position="30"/>
    </location>
</feature>
<accession>A0A8H6KMZ8</accession>
<dbReference type="EMBL" id="WIGO01000048">
    <property type="protein sequence ID" value="KAF6834462.1"/>
    <property type="molecule type" value="Genomic_DNA"/>
</dbReference>
<comment type="caution">
    <text evidence="2">The sequence shown here is derived from an EMBL/GenBank/DDBJ whole genome shotgun (WGS) entry which is preliminary data.</text>
</comment>
<name>A0A8H6KMZ8_9PEZI</name>
<feature type="region of interest" description="Disordered" evidence="1">
    <location>
        <begin position="21"/>
        <end position="52"/>
    </location>
</feature>
<dbReference type="AlphaFoldDB" id="A0A8H6KMZ8"/>
<gene>
    <name evidence="2" type="ORF">CPLU01_04927</name>
</gene>
<evidence type="ECO:0000256" key="1">
    <source>
        <dbReference type="SAM" id="MobiDB-lite"/>
    </source>
</evidence>